<evidence type="ECO:0000313" key="3">
    <source>
        <dbReference type="Proteomes" id="UP000562352"/>
    </source>
</evidence>
<name>A0A841D1C6_PLAVE</name>
<dbReference type="EMBL" id="JACHJJ010000010">
    <property type="protein sequence ID" value="MBB5964051.1"/>
    <property type="molecule type" value="Genomic_DNA"/>
</dbReference>
<evidence type="ECO:0000313" key="2">
    <source>
        <dbReference type="EMBL" id="MBB5964051.1"/>
    </source>
</evidence>
<reference evidence="2 3" key="1">
    <citation type="submission" date="2020-08" db="EMBL/GenBank/DDBJ databases">
        <title>Genomic Encyclopedia of Type Strains, Phase III (KMG-III): the genomes of soil and plant-associated and newly described type strains.</title>
        <authorList>
            <person name="Whitman W."/>
        </authorList>
    </citation>
    <scope>NUCLEOTIDE SEQUENCE [LARGE SCALE GENOMIC DNA]</scope>
    <source>
        <strain evidence="2 3">CECT 3303</strain>
    </source>
</reference>
<keyword evidence="1" id="KW-0812">Transmembrane</keyword>
<feature type="transmembrane region" description="Helical" evidence="1">
    <location>
        <begin position="12"/>
        <end position="40"/>
    </location>
</feature>
<accession>A0A841D1C6</accession>
<dbReference type="RefSeq" id="WP_184942606.1">
    <property type="nucleotide sequence ID" value="NZ_BAAAWZ010000001.1"/>
</dbReference>
<dbReference type="AlphaFoldDB" id="A0A841D1C6"/>
<evidence type="ECO:0000256" key="1">
    <source>
        <dbReference type="SAM" id="Phobius"/>
    </source>
</evidence>
<proteinExistence type="predicted"/>
<gene>
    <name evidence="2" type="ORF">FHS22_003334</name>
</gene>
<keyword evidence="3" id="KW-1185">Reference proteome</keyword>
<keyword evidence="1" id="KW-1133">Transmembrane helix</keyword>
<organism evidence="2 3">
    <name type="scientific">Planomonospora venezuelensis</name>
    <dbReference type="NCBI Taxonomy" id="1999"/>
    <lineage>
        <taxon>Bacteria</taxon>
        <taxon>Bacillati</taxon>
        <taxon>Actinomycetota</taxon>
        <taxon>Actinomycetes</taxon>
        <taxon>Streptosporangiales</taxon>
        <taxon>Streptosporangiaceae</taxon>
        <taxon>Planomonospora</taxon>
    </lineage>
</organism>
<feature type="transmembrane region" description="Helical" evidence="1">
    <location>
        <begin position="98"/>
        <end position="121"/>
    </location>
</feature>
<feature type="transmembrane region" description="Helical" evidence="1">
    <location>
        <begin position="60"/>
        <end position="86"/>
    </location>
</feature>
<dbReference type="Proteomes" id="UP000562352">
    <property type="component" value="Unassembled WGS sequence"/>
</dbReference>
<comment type="caution">
    <text evidence="2">The sequence shown here is derived from an EMBL/GenBank/DDBJ whole genome shotgun (WGS) entry which is preliminary data.</text>
</comment>
<keyword evidence="1" id="KW-0472">Membrane</keyword>
<sequence length="143" mass="14253">MTERNAPGTGDVPWAAGCGVMAVVALICAMLGAFLDIVLVVRAQRHCLGELDAGEGLAGFVWAASRLVVLPVVACGSALASLPISLIAHLPRFAGHGWLKAVLLAPAVLVAVAGPAAAVLYDVASGGGAGGCVPPCRPAWPPL</sequence>
<protein>
    <submittedName>
        <fullName evidence="2">Uncharacterized protein</fullName>
    </submittedName>
</protein>